<dbReference type="SUPFAM" id="SSF51197">
    <property type="entry name" value="Clavaminate synthase-like"/>
    <property type="match status" value="1"/>
</dbReference>
<dbReference type="InterPro" id="IPR026992">
    <property type="entry name" value="DIOX_N"/>
</dbReference>
<dbReference type="Gene3D" id="2.60.120.330">
    <property type="entry name" value="B-lactam Antibiotic, Isopenicillin N Synthase, Chain"/>
    <property type="match status" value="1"/>
</dbReference>
<keyword evidence="3" id="KW-0223">Dioxygenase</keyword>
<comment type="caution">
    <text evidence="11">The sequence shown here is derived from an EMBL/GenBank/DDBJ whole genome shotgun (WGS) entry which is preliminary data.</text>
</comment>
<keyword evidence="5 9" id="KW-0408">Iron</keyword>
<dbReference type="GO" id="GO:0046872">
    <property type="term" value="F:metal ion binding"/>
    <property type="evidence" value="ECO:0007669"/>
    <property type="project" value="UniProtKB-KW"/>
</dbReference>
<evidence type="ECO:0000256" key="8">
    <source>
        <dbReference type="ARBA" id="ARBA00066708"/>
    </source>
</evidence>
<evidence type="ECO:0000256" key="2">
    <source>
        <dbReference type="ARBA" id="ARBA00022723"/>
    </source>
</evidence>
<dbReference type="Proteomes" id="UP000652761">
    <property type="component" value="Unassembled WGS sequence"/>
</dbReference>
<dbReference type="PANTHER" id="PTHR47990">
    <property type="entry name" value="2-OXOGLUTARATE (2OG) AND FE(II)-DEPENDENT OXYGENASE SUPERFAMILY PROTEIN-RELATED"/>
    <property type="match status" value="1"/>
</dbReference>
<dbReference type="OrthoDB" id="288590at2759"/>
<dbReference type="Pfam" id="PF03171">
    <property type="entry name" value="2OG-FeII_Oxy"/>
    <property type="match status" value="1"/>
</dbReference>
<evidence type="ECO:0000256" key="9">
    <source>
        <dbReference type="RuleBase" id="RU003682"/>
    </source>
</evidence>
<feature type="domain" description="Fe2OG dioxygenase" evidence="10">
    <location>
        <begin position="179"/>
        <end position="285"/>
    </location>
</feature>
<dbReference type="GO" id="GO:0045543">
    <property type="term" value="F:gibberellin 2-beta-dioxygenase activity"/>
    <property type="evidence" value="ECO:0007669"/>
    <property type="project" value="UniProtKB-EC"/>
</dbReference>
<name>A0A843TQH9_COLES</name>
<comment type="similarity">
    <text evidence="7">Belongs to the iron/ascorbate-dependent oxidoreductase family. GA2OX subfamily.</text>
</comment>
<evidence type="ECO:0000256" key="3">
    <source>
        <dbReference type="ARBA" id="ARBA00022964"/>
    </source>
</evidence>
<comment type="cofactor">
    <cofactor evidence="1">
        <name>L-ascorbate</name>
        <dbReference type="ChEBI" id="CHEBI:38290"/>
    </cofactor>
</comment>
<dbReference type="AlphaFoldDB" id="A0A843TQH9"/>
<dbReference type="PRINTS" id="PR00682">
    <property type="entry name" value="IPNSYNTHASE"/>
</dbReference>
<evidence type="ECO:0000256" key="5">
    <source>
        <dbReference type="ARBA" id="ARBA00023004"/>
    </source>
</evidence>
<gene>
    <name evidence="11" type="ORF">Taro_004026</name>
</gene>
<dbReference type="InterPro" id="IPR005123">
    <property type="entry name" value="Oxoglu/Fe-dep_dioxygenase_dom"/>
</dbReference>
<dbReference type="FunFam" id="2.60.120.330:FF:000014">
    <property type="entry name" value="Gibberellin 2-beta-dioxygenase 1"/>
    <property type="match status" value="1"/>
</dbReference>
<reference evidence="11" key="1">
    <citation type="submission" date="2017-07" db="EMBL/GenBank/DDBJ databases">
        <title>Taro Niue Genome Assembly and Annotation.</title>
        <authorList>
            <person name="Atibalentja N."/>
            <person name="Keating K."/>
            <person name="Fields C.J."/>
        </authorList>
    </citation>
    <scope>NUCLEOTIDE SEQUENCE</scope>
    <source>
        <strain evidence="11">Niue_2</strain>
        <tissue evidence="11">Leaf</tissue>
    </source>
</reference>
<dbReference type="EMBL" id="NMUH01000107">
    <property type="protein sequence ID" value="MQL71700.1"/>
    <property type="molecule type" value="Genomic_DNA"/>
</dbReference>
<keyword evidence="2 9" id="KW-0479">Metal-binding</keyword>
<evidence type="ECO:0000256" key="1">
    <source>
        <dbReference type="ARBA" id="ARBA00001961"/>
    </source>
</evidence>
<protein>
    <recommendedName>
        <fullName evidence="8">gibberellin 2beta-dioxygenase</fullName>
        <ecNumber evidence="8">1.14.11.13</ecNumber>
    </recommendedName>
</protein>
<dbReference type="EC" id="1.14.11.13" evidence="8"/>
<evidence type="ECO:0000256" key="6">
    <source>
        <dbReference type="ARBA" id="ARBA00052204"/>
    </source>
</evidence>
<sequence>MVVLENPALEHLPLVNLHAKQTPSFSGIPTIDLSRPNAAALLVRACEDLGFFKVIGHGVPQDVMSRLEAAAVDFFSRPLADKERAAGVANPVGYGSKKIGPNGDVGWVEYLLMQVKGGGRGAEPVSALLKQQGAEELCSVLEAYLWTVRRLACRMLELMAEGLGVPQRDAFSRLVADEESDCMFRLNHYPPCPPLQGMPGCGLTGFGEHTDPQVISLLRSNNTSGLQISLRDGSWVPVPPDQSSFFVNVGDSMQVLTNGRFRSVRHRVLANTSKPRFSMIYFGGPPPRERLAPIPGLMGEGEESLYREFTWSEYKKAAYTTRLADNRLGQFERWRGQ</sequence>
<evidence type="ECO:0000256" key="7">
    <source>
        <dbReference type="ARBA" id="ARBA00061282"/>
    </source>
</evidence>
<dbReference type="InterPro" id="IPR050231">
    <property type="entry name" value="Iron_ascorbate_oxido_reductase"/>
</dbReference>
<dbReference type="Pfam" id="PF14226">
    <property type="entry name" value="DIOX_N"/>
    <property type="match status" value="1"/>
</dbReference>
<dbReference type="InterPro" id="IPR027443">
    <property type="entry name" value="IPNS-like_sf"/>
</dbReference>
<dbReference type="SMR" id="A0A843TQH9"/>
<keyword evidence="4 9" id="KW-0560">Oxidoreductase</keyword>
<evidence type="ECO:0000313" key="12">
    <source>
        <dbReference type="Proteomes" id="UP000652761"/>
    </source>
</evidence>
<organism evidence="11 12">
    <name type="scientific">Colocasia esculenta</name>
    <name type="common">Wild taro</name>
    <name type="synonym">Arum esculentum</name>
    <dbReference type="NCBI Taxonomy" id="4460"/>
    <lineage>
        <taxon>Eukaryota</taxon>
        <taxon>Viridiplantae</taxon>
        <taxon>Streptophyta</taxon>
        <taxon>Embryophyta</taxon>
        <taxon>Tracheophyta</taxon>
        <taxon>Spermatophyta</taxon>
        <taxon>Magnoliopsida</taxon>
        <taxon>Liliopsida</taxon>
        <taxon>Araceae</taxon>
        <taxon>Aroideae</taxon>
        <taxon>Colocasieae</taxon>
        <taxon>Colocasia</taxon>
    </lineage>
</organism>
<accession>A0A843TQH9</accession>
<evidence type="ECO:0000256" key="4">
    <source>
        <dbReference type="ARBA" id="ARBA00023002"/>
    </source>
</evidence>
<comment type="catalytic activity">
    <reaction evidence="6">
        <text>gibberellin A1 + 2-oxoglutarate + O2 = gibberellin A8 + succinate + CO2</text>
        <dbReference type="Rhea" id="RHEA:15005"/>
        <dbReference type="ChEBI" id="CHEBI:15379"/>
        <dbReference type="ChEBI" id="CHEBI:16526"/>
        <dbReference type="ChEBI" id="CHEBI:16810"/>
        <dbReference type="ChEBI" id="CHEBI:30031"/>
        <dbReference type="ChEBI" id="CHEBI:58524"/>
        <dbReference type="ChEBI" id="CHEBI:58594"/>
        <dbReference type="EC" id="1.14.11.13"/>
    </reaction>
</comment>
<proteinExistence type="inferred from homology"/>
<keyword evidence="12" id="KW-1185">Reference proteome</keyword>
<evidence type="ECO:0000313" key="11">
    <source>
        <dbReference type="EMBL" id="MQL71700.1"/>
    </source>
</evidence>
<dbReference type="InterPro" id="IPR044861">
    <property type="entry name" value="IPNS-like_FE2OG_OXY"/>
</dbReference>
<evidence type="ECO:0000259" key="10">
    <source>
        <dbReference type="PROSITE" id="PS51471"/>
    </source>
</evidence>
<dbReference type="PROSITE" id="PS51471">
    <property type="entry name" value="FE2OG_OXY"/>
    <property type="match status" value="1"/>
</dbReference>